<protein>
    <recommendedName>
        <fullName evidence="1">Cyclin-D1-binding protein 1-like N-terminal domain-containing protein</fullName>
    </recommendedName>
</protein>
<evidence type="ECO:0000259" key="1">
    <source>
        <dbReference type="Pfam" id="PF13324"/>
    </source>
</evidence>
<dbReference type="Pfam" id="PF13324">
    <property type="entry name" value="GCIP_N"/>
    <property type="match status" value="1"/>
</dbReference>
<feature type="domain" description="Cyclin-D1-binding protein 1-like N-terminal" evidence="1">
    <location>
        <begin position="63"/>
        <end position="193"/>
    </location>
</feature>
<dbReference type="EMBL" id="JBFDAA010000011">
    <property type="protein sequence ID" value="KAL1124231.1"/>
    <property type="molecule type" value="Genomic_DNA"/>
</dbReference>
<dbReference type="PANTHER" id="PTHR15492">
    <property type="entry name" value="CYCLIN D1-BINDING PROTEIN 1"/>
    <property type="match status" value="1"/>
</dbReference>
<comment type="caution">
    <text evidence="2">The sequence shown here is derived from an EMBL/GenBank/DDBJ whole genome shotgun (WGS) entry which is preliminary data.</text>
</comment>
<dbReference type="PANTHER" id="PTHR15492:SF1">
    <property type="entry name" value="CYCLIN-D1-BINDING PROTEIN 1"/>
    <property type="match status" value="1"/>
</dbReference>
<name>A0ABD0YA47_9HEMI</name>
<proteinExistence type="predicted"/>
<evidence type="ECO:0000313" key="2">
    <source>
        <dbReference type="EMBL" id="KAL1124231.1"/>
    </source>
</evidence>
<dbReference type="Proteomes" id="UP001558652">
    <property type="component" value="Unassembled WGS sequence"/>
</dbReference>
<dbReference type="AlphaFoldDB" id="A0ABD0YA47"/>
<dbReference type="InterPro" id="IPR049317">
    <property type="entry name" value="GCIP-like_N"/>
</dbReference>
<gene>
    <name evidence="2" type="ORF">AAG570_002001</name>
</gene>
<sequence length="372" mass="40566">MSSKENSSVDEATVNKMRHIFRKQVVAIRDARKTVKELSDNPVGSSLANFNLDKFWNDYSIIAQLISHNVTKLSVVLTSSSCPTSGVSGIQSIVDESHLALSNLVNLNASMPFNVGHQYCQYLSSTSQRIIDSLEDYFMVIFRKPLSASQAGSVGVVWESCCLDDVARTPKDYCTKVLRGQHELVLDAASELDDEVKTQRLMTNSHAVMSAIPEETWSRTQTERAEAVLAITNIVAEIVGKAADSNNTSDESWLGCSPSLLDTVVEAALLISSSVDDLVASTYSPIHAQPLQSLVTGVKEIISKLLNSIGEAGREAGSTWSNWADAEKLKLATACDNLSQKLHSDLTSTSDLPHLVQEQFTINEDNDQANNE</sequence>
<evidence type="ECO:0000313" key="3">
    <source>
        <dbReference type="Proteomes" id="UP001558652"/>
    </source>
</evidence>
<keyword evidence="3" id="KW-1185">Reference proteome</keyword>
<accession>A0ABD0YA47</accession>
<reference evidence="2 3" key="1">
    <citation type="submission" date="2024-07" db="EMBL/GenBank/DDBJ databases">
        <title>Chromosome-level genome assembly of the water stick insect Ranatra chinensis (Heteroptera: Nepidae).</title>
        <authorList>
            <person name="Liu X."/>
        </authorList>
    </citation>
    <scope>NUCLEOTIDE SEQUENCE [LARGE SCALE GENOMIC DNA]</scope>
    <source>
        <strain evidence="2">Cailab_2021Rc</strain>
        <tissue evidence="2">Muscle</tissue>
    </source>
</reference>
<dbReference type="InterPro" id="IPR026907">
    <property type="entry name" value="GCIP-like"/>
</dbReference>
<dbReference type="Gene3D" id="1.20.1410.10">
    <property type="entry name" value="I/LWEQ domain"/>
    <property type="match status" value="1"/>
</dbReference>
<organism evidence="2 3">
    <name type="scientific">Ranatra chinensis</name>
    <dbReference type="NCBI Taxonomy" id="642074"/>
    <lineage>
        <taxon>Eukaryota</taxon>
        <taxon>Metazoa</taxon>
        <taxon>Ecdysozoa</taxon>
        <taxon>Arthropoda</taxon>
        <taxon>Hexapoda</taxon>
        <taxon>Insecta</taxon>
        <taxon>Pterygota</taxon>
        <taxon>Neoptera</taxon>
        <taxon>Paraneoptera</taxon>
        <taxon>Hemiptera</taxon>
        <taxon>Heteroptera</taxon>
        <taxon>Panheteroptera</taxon>
        <taxon>Nepomorpha</taxon>
        <taxon>Nepidae</taxon>
        <taxon>Ranatrinae</taxon>
        <taxon>Ranatra</taxon>
    </lineage>
</organism>
<dbReference type="Gene3D" id="1.20.1420.10">
    <property type="entry name" value="Talin, central domain"/>
    <property type="match status" value="1"/>
</dbReference>